<dbReference type="GO" id="GO:0017116">
    <property type="term" value="F:single-stranded DNA helicase activity"/>
    <property type="evidence" value="ECO:0007669"/>
    <property type="project" value="TreeGrafter"/>
</dbReference>
<sequence length="731" mass="82582">MDTFDDHGIFFSDDFNNLDNTGIAQTGLRHKKKKFKDFLRQYNEENFNYKYRDNLKRNYNLGKYFLEVQLDDLRCFDDTLADEIAKRPSEHLPLFEEVAREVADELTTPRPEGEEHVEDIQILLKSNAVPLSLRNVKSEFVSRLVKISGIIISATGVRSKATKIAIQCRSCRNVLPNLPVNPGLEGYILPRKCTTEQAGRPACPLDPYFIIPDKCTCVDFQLLKLQELNEFVPQGEMPRHIQLYVDRYLCDTVVPGNKVVLEGIYSIKKYAATSSKADKNGKSVVGVRIPYLRVVGVTVDNQGSGFSSVFPSTQEEEEFFRTLAASPDIYERIARSIAPSIFGFEDVKKAIACLLFGGSRKRLPDGLTRRGDINILLLGDPGTAKSQLLKFVQRVSPIGIYTSGKGSSAAGLTASVLKDPTSRNFVVEGGAMVLADGGVVCIDEFDKMREDDRVAIHEAMEQQTISIAKAGITTTLNSRCSVLAAANSVFGRWDDLKGQENINFMPTILSRFDMIFIIKDEHDAKRDIMLSKHVINIHLNADQGIEESNEGEMSLLMIKKFINFCRRNCGPRLSEKAGEALRNKYVQMRSKTDEQDNEKKLSIPITVRQLEAIIRISESLAKMQLQSFVSDAHVAEALRLFQVSTLEAATSESFTGAEGFCTQEDLELMTRIEKQLKRRFPIGSQISETTIVQDFLKQKYTEKVIYKVIYIMIRRGELQHRMQRKMLYRLH</sequence>
<keyword evidence="10 13" id="KW-0131">Cell cycle</keyword>
<comment type="catalytic activity">
    <reaction evidence="11">
        <text>ATP + H2O = ADP + phosphate + H(+)</text>
        <dbReference type="Rhea" id="RHEA:13065"/>
        <dbReference type="ChEBI" id="CHEBI:15377"/>
        <dbReference type="ChEBI" id="CHEBI:15378"/>
        <dbReference type="ChEBI" id="CHEBI:30616"/>
        <dbReference type="ChEBI" id="CHEBI:43474"/>
        <dbReference type="ChEBI" id="CHEBI:456216"/>
        <dbReference type="EC" id="3.6.4.12"/>
    </reaction>
    <physiologicalReaction direction="left-to-right" evidence="11">
        <dbReference type="Rhea" id="RHEA:13066"/>
    </physiologicalReaction>
</comment>
<dbReference type="GO" id="GO:0016787">
    <property type="term" value="F:hydrolase activity"/>
    <property type="evidence" value="ECO:0007669"/>
    <property type="project" value="UniProtKB-KW"/>
</dbReference>
<keyword evidence="9 13" id="KW-0539">Nucleus</keyword>
<dbReference type="GO" id="GO:0042555">
    <property type="term" value="C:MCM complex"/>
    <property type="evidence" value="ECO:0007669"/>
    <property type="project" value="UniProtKB-UniRule"/>
</dbReference>
<dbReference type="Pfam" id="PF21933">
    <property type="entry name" value="MCM5_C"/>
    <property type="match status" value="1"/>
</dbReference>
<keyword evidence="8 12" id="KW-0238">DNA-binding</keyword>
<name>A0AAN9U2V7_9HEMI</name>
<evidence type="ECO:0000256" key="6">
    <source>
        <dbReference type="ARBA" id="ARBA00022806"/>
    </source>
</evidence>
<dbReference type="InterPro" id="IPR033762">
    <property type="entry name" value="MCM_OB"/>
</dbReference>
<dbReference type="InterPro" id="IPR018525">
    <property type="entry name" value="MCM_CS"/>
</dbReference>
<dbReference type="InterPro" id="IPR012340">
    <property type="entry name" value="NA-bd_OB-fold"/>
</dbReference>
<dbReference type="EMBL" id="JBBCAQ010000006">
    <property type="protein sequence ID" value="KAK7603653.1"/>
    <property type="molecule type" value="Genomic_DNA"/>
</dbReference>
<comment type="subcellular location">
    <subcellularLocation>
        <location evidence="1 13">Nucleus</location>
    </subcellularLocation>
</comment>
<keyword evidence="16" id="KW-1185">Reference proteome</keyword>
<evidence type="ECO:0000256" key="8">
    <source>
        <dbReference type="ARBA" id="ARBA00023125"/>
    </source>
</evidence>
<evidence type="ECO:0000256" key="12">
    <source>
        <dbReference type="RuleBase" id="RU004070"/>
    </source>
</evidence>
<dbReference type="CDD" id="cd17756">
    <property type="entry name" value="MCM5"/>
    <property type="match status" value="1"/>
</dbReference>
<evidence type="ECO:0000259" key="14">
    <source>
        <dbReference type="PROSITE" id="PS50051"/>
    </source>
</evidence>
<comment type="caution">
    <text evidence="15">The sequence shown here is derived from an EMBL/GenBank/DDBJ whole genome shotgun (WGS) entry which is preliminary data.</text>
</comment>
<keyword evidence="5 13" id="KW-0378">Hydrolase</keyword>
<dbReference type="GO" id="GO:0003688">
    <property type="term" value="F:DNA replication origin binding"/>
    <property type="evidence" value="ECO:0007669"/>
    <property type="project" value="UniProtKB-UniRule"/>
</dbReference>
<evidence type="ECO:0000256" key="9">
    <source>
        <dbReference type="ARBA" id="ARBA00023242"/>
    </source>
</evidence>
<dbReference type="Gene3D" id="3.40.50.300">
    <property type="entry name" value="P-loop containing nucleotide triphosphate hydrolases"/>
    <property type="match status" value="1"/>
</dbReference>
<dbReference type="FunFam" id="3.40.50.300:FF:000241">
    <property type="entry name" value="DNA helicase"/>
    <property type="match status" value="1"/>
</dbReference>
<evidence type="ECO:0000256" key="7">
    <source>
        <dbReference type="ARBA" id="ARBA00022840"/>
    </source>
</evidence>
<dbReference type="Gene3D" id="2.40.50.140">
    <property type="entry name" value="Nucleic acid-binding proteins"/>
    <property type="match status" value="1"/>
</dbReference>
<evidence type="ECO:0000256" key="2">
    <source>
        <dbReference type="ARBA" id="ARBA00008010"/>
    </source>
</evidence>
<evidence type="ECO:0000313" key="16">
    <source>
        <dbReference type="Proteomes" id="UP001367676"/>
    </source>
</evidence>
<keyword evidence="6 13" id="KW-0347">Helicase</keyword>
<dbReference type="GO" id="GO:0003697">
    <property type="term" value="F:single-stranded DNA binding"/>
    <property type="evidence" value="ECO:0007669"/>
    <property type="project" value="TreeGrafter"/>
</dbReference>
<dbReference type="Gene3D" id="2.20.28.10">
    <property type="match status" value="1"/>
</dbReference>
<keyword evidence="3 13" id="KW-0235">DNA replication</keyword>
<evidence type="ECO:0000256" key="3">
    <source>
        <dbReference type="ARBA" id="ARBA00022705"/>
    </source>
</evidence>
<dbReference type="Gene3D" id="3.30.1640.10">
    <property type="entry name" value="mini-chromosome maintenance (MCM) complex, chain A, domain 1"/>
    <property type="match status" value="1"/>
</dbReference>
<evidence type="ECO:0000256" key="13">
    <source>
        <dbReference type="RuleBase" id="RU368063"/>
    </source>
</evidence>
<dbReference type="GO" id="GO:0071162">
    <property type="term" value="C:CMG complex"/>
    <property type="evidence" value="ECO:0007669"/>
    <property type="project" value="UniProtKB-ARBA"/>
</dbReference>
<dbReference type="InterPro" id="IPR031327">
    <property type="entry name" value="MCM"/>
</dbReference>
<dbReference type="InterPro" id="IPR027417">
    <property type="entry name" value="P-loop_NTPase"/>
</dbReference>
<feature type="domain" description="MCM C-terminal AAA(+) ATPase" evidence="14">
    <location>
        <begin position="329"/>
        <end position="534"/>
    </location>
</feature>
<dbReference type="SMART" id="SM00350">
    <property type="entry name" value="MCM"/>
    <property type="match status" value="1"/>
</dbReference>
<dbReference type="PRINTS" id="PR01657">
    <property type="entry name" value="MCMFAMILY"/>
</dbReference>
<dbReference type="InterPro" id="IPR001208">
    <property type="entry name" value="MCM_dom"/>
</dbReference>
<evidence type="ECO:0000313" key="15">
    <source>
        <dbReference type="EMBL" id="KAK7603653.1"/>
    </source>
</evidence>
<evidence type="ECO:0000256" key="11">
    <source>
        <dbReference type="ARBA" id="ARBA00048432"/>
    </source>
</evidence>
<dbReference type="GO" id="GO:0000727">
    <property type="term" value="P:double-strand break repair via break-induced replication"/>
    <property type="evidence" value="ECO:0007669"/>
    <property type="project" value="TreeGrafter"/>
</dbReference>
<dbReference type="FunFam" id="2.20.28.10:FF:000005">
    <property type="entry name" value="DNA helicase"/>
    <property type="match status" value="1"/>
</dbReference>
<dbReference type="Pfam" id="PF14551">
    <property type="entry name" value="MCM_N"/>
    <property type="match status" value="1"/>
</dbReference>
<dbReference type="GO" id="GO:0043138">
    <property type="term" value="F:3'-5' DNA helicase activity"/>
    <property type="evidence" value="ECO:0007669"/>
    <property type="project" value="TreeGrafter"/>
</dbReference>
<dbReference type="Pfam" id="PF17207">
    <property type="entry name" value="MCM_OB"/>
    <property type="match status" value="1"/>
</dbReference>
<dbReference type="Pfam" id="PF17855">
    <property type="entry name" value="MCM_lid"/>
    <property type="match status" value="1"/>
</dbReference>
<dbReference type="PRINTS" id="PR01661">
    <property type="entry name" value="MCMPROTEIN5"/>
</dbReference>
<dbReference type="InterPro" id="IPR008048">
    <property type="entry name" value="MCM5"/>
</dbReference>
<dbReference type="PANTHER" id="PTHR11630:SF42">
    <property type="entry name" value="DNA REPLICATION LICENSING FACTOR MCM5"/>
    <property type="match status" value="1"/>
</dbReference>
<organism evidence="15 16">
    <name type="scientific">Parthenolecanium corni</name>
    <dbReference type="NCBI Taxonomy" id="536013"/>
    <lineage>
        <taxon>Eukaryota</taxon>
        <taxon>Metazoa</taxon>
        <taxon>Ecdysozoa</taxon>
        <taxon>Arthropoda</taxon>
        <taxon>Hexapoda</taxon>
        <taxon>Insecta</taxon>
        <taxon>Pterygota</taxon>
        <taxon>Neoptera</taxon>
        <taxon>Paraneoptera</taxon>
        <taxon>Hemiptera</taxon>
        <taxon>Sternorrhyncha</taxon>
        <taxon>Coccoidea</taxon>
        <taxon>Coccidae</taxon>
        <taxon>Parthenolecanium</taxon>
    </lineage>
</organism>
<dbReference type="Pfam" id="PF00493">
    <property type="entry name" value="MCM"/>
    <property type="match status" value="1"/>
</dbReference>
<accession>A0AAN9U2V7</accession>
<dbReference type="PROSITE" id="PS50051">
    <property type="entry name" value="MCM_2"/>
    <property type="match status" value="1"/>
</dbReference>
<gene>
    <name evidence="15" type="ORF">V9T40_003652</name>
</gene>
<protein>
    <recommendedName>
        <fullName evidence="13">DNA replication licensing factor MCM5</fullName>
        <ecNumber evidence="13">3.6.4.12</ecNumber>
    </recommendedName>
</protein>
<evidence type="ECO:0000256" key="5">
    <source>
        <dbReference type="ARBA" id="ARBA00022801"/>
    </source>
</evidence>
<dbReference type="InterPro" id="IPR027925">
    <property type="entry name" value="MCM_N"/>
</dbReference>
<dbReference type="AlphaFoldDB" id="A0AAN9U2V7"/>
<evidence type="ECO:0000256" key="10">
    <source>
        <dbReference type="ARBA" id="ARBA00023306"/>
    </source>
</evidence>
<dbReference type="PROSITE" id="PS00847">
    <property type="entry name" value="MCM_1"/>
    <property type="match status" value="1"/>
</dbReference>
<dbReference type="Proteomes" id="UP001367676">
    <property type="component" value="Unassembled WGS sequence"/>
</dbReference>
<comment type="similarity">
    <text evidence="2 12">Belongs to the MCM family.</text>
</comment>
<comment type="subunit">
    <text evidence="13">Component of the MCM2-7 complex.</text>
</comment>
<dbReference type="FunFam" id="3.30.1640.10:FF:000006">
    <property type="entry name" value="DNA helicase"/>
    <property type="match status" value="1"/>
</dbReference>
<dbReference type="GO" id="GO:0006270">
    <property type="term" value="P:DNA replication initiation"/>
    <property type="evidence" value="ECO:0007669"/>
    <property type="project" value="UniProtKB-UniRule"/>
</dbReference>
<reference evidence="15 16" key="1">
    <citation type="submission" date="2024-03" db="EMBL/GenBank/DDBJ databases">
        <title>Adaptation during the transition from Ophiocordyceps entomopathogen to insect associate is accompanied by gene loss and intensified selection.</title>
        <authorList>
            <person name="Ward C.M."/>
            <person name="Onetto C.A."/>
            <person name="Borneman A.R."/>
        </authorList>
    </citation>
    <scope>NUCLEOTIDE SEQUENCE [LARGE SCALE GENOMIC DNA]</scope>
    <source>
        <strain evidence="15">AWRI1</strain>
        <tissue evidence="15">Single Adult Female</tissue>
    </source>
</reference>
<dbReference type="EC" id="3.6.4.12" evidence="13"/>
<proteinExistence type="inferred from homology"/>
<evidence type="ECO:0000256" key="4">
    <source>
        <dbReference type="ARBA" id="ARBA00022741"/>
    </source>
</evidence>
<dbReference type="PANTHER" id="PTHR11630">
    <property type="entry name" value="DNA REPLICATION LICENSING FACTOR MCM FAMILY MEMBER"/>
    <property type="match status" value="1"/>
</dbReference>
<dbReference type="InterPro" id="IPR041562">
    <property type="entry name" value="MCM_lid"/>
</dbReference>
<keyword evidence="4 12" id="KW-0547">Nucleotide-binding</keyword>
<dbReference type="SUPFAM" id="SSF52540">
    <property type="entry name" value="P-loop containing nucleoside triphosphate hydrolases"/>
    <property type="match status" value="1"/>
</dbReference>
<keyword evidence="7 12" id="KW-0067">ATP-binding</keyword>
<dbReference type="GO" id="GO:0005524">
    <property type="term" value="F:ATP binding"/>
    <property type="evidence" value="ECO:0007669"/>
    <property type="project" value="UniProtKB-UniRule"/>
</dbReference>
<evidence type="ECO:0000256" key="1">
    <source>
        <dbReference type="ARBA" id="ARBA00004123"/>
    </source>
</evidence>
<dbReference type="SUPFAM" id="SSF50249">
    <property type="entry name" value="Nucleic acid-binding proteins"/>
    <property type="match status" value="1"/>
</dbReference>
<comment type="function">
    <text evidence="13">Acts as component of the MCM2-7 complex (MCM complex) which is the replicative helicase essential for 'once per cell cycle' DNA replication initiation and elongation in eukaryotic cells. The active ATPase sites in the MCM2-7 ring are formed through the interaction surfaces of two neighboring subunits such that a critical structure of a conserved arginine finger motif is provided in trans relative to the ATP-binding site of the Walker A box of the adjacent subunit. The six ATPase active sites, however, are likely to contribute differentially to the complex helicase activity.</text>
</comment>
<dbReference type="InterPro" id="IPR054125">
    <property type="entry name" value="MCM5_C"/>
</dbReference>